<dbReference type="VEuPathDB" id="TriTrypDB:C4B63_14g143"/>
<dbReference type="Pfam" id="PF05711">
    <property type="entry name" value="TylF"/>
    <property type="match status" value="1"/>
</dbReference>
<proteinExistence type="predicted"/>
<gene>
    <name evidence="2" type="ORF">C4B63_14g143</name>
    <name evidence="1" type="ORF">C4B63_310g12</name>
</gene>
<dbReference type="Gene3D" id="3.40.50.150">
    <property type="entry name" value="Vaccinia Virus protein VP39"/>
    <property type="match status" value="1"/>
</dbReference>
<dbReference type="VEuPathDB" id="TriTrypDB:TcCLB.506841.4"/>
<dbReference type="VEuPathDB" id="TriTrypDB:TCSYLVIO_004727"/>
<evidence type="ECO:0000313" key="1">
    <source>
        <dbReference type="EMBL" id="PWU83539.1"/>
    </source>
</evidence>
<dbReference type="Proteomes" id="UP000246121">
    <property type="component" value="Unassembled WGS sequence"/>
</dbReference>
<dbReference type="VEuPathDB" id="TriTrypDB:BCY84_11217"/>
<dbReference type="EMBL" id="PRFA01000310">
    <property type="protein sequence ID" value="PWU83539.1"/>
    <property type="molecule type" value="Genomic_DNA"/>
</dbReference>
<dbReference type="VEuPathDB" id="TriTrypDB:TcCLB.508717.50"/>
<dbReference type="VEuPathDB" id="TriTrypDB:TcBrA4_0051910"/>
<dbReference type="VEuPathDB" id="TriTrypDB:TcCLB.504079.20"/>
<reference evidence="2 3" key="1">
    <citation type="journal article" date="2018" name="Microb. Genom.">
        <title>Expanding an expanded genome: long-read sequencing of Trypanosoma cruzi.</title>
        <authorList>
            <person name="Berna L."/>
            <person name="Rodriguez M."/>
            <person name="Chiribao M.L."/>
            <person name="Parodi-Talice A."/>
            <person name="Pita S."/>
            <person name="Rijo G."/>
            <person name="Alvarez-Valin F."/>
            <person name="Robello C."/>
        </authorList>
    </citation>
    <scope>NUCLEOTIDE SEQUENCE [LARGE SCALE GENOMIC DNA]</scope>
    <source>
        <strain evidence="2 3">Dm28c</strain>
    </source>
</reference>
<name>A0A2V2VN93_TRYCR</name>
<dbReference type="PANTHER" id="PTHR40036">
    <property type="entry name" value="MACROCIN O-METHYLTRANSFERASE"/>
    <property type="match status" value="1"/>
</dbReference>
<dbReference type="VEuPathDB" id="TriTrypDB:TCDM_02939"/>
<dbReference type="VEuPathDB" id="TriTrypDB:Tc_MARK_3512"/>
<dbReference type="PANTHER" id="PTHR40036:SF1">
    <property type="entry name" value="MACROCIN O-METHYLTRANSFERASE"/>
    <property type="match status" value="1"/>
</dbReference>
<dbReference type="VEuPathDB" id="TriTrypDB:TcCL_NonESM01966"/>
<organism evidence="2 3">
    <name type="scientific">Trypanosoma cruzi</name>
    <dbReference type="NCBI Taxonomy" id="5693"/>
    <lineage>
        <taxon>Eukaryota</taxon>
        <taxon>Discoba</taxon>
        <taxon>Euglenozoa</taxon>
        <taxon>Kinetoplastea</taxon>
        <taxon>Metakinetoplastina</taxon>
        <taxon>Trypanosomatida</taxon>
        <taxon>Trypanosomatidae</taxon>
        <taxon>Trypanosoma</taxon>
        <taxon>Schizotrypanum</taxon>
    </lineage>
</organism>
<dbReference type="VEuPathDB" id="TriTrypDB:TcG_00488"/>
<dbReference type="AlphaFoldDB" id="A0A2V2VN93"/>
<dbReference type="InterPro" id="IPR029063">
    <property type="entry name" value="SAM-dependent_MTases_sf"/>
</dbReference>
<dbReference type="VEuPathDB" id="TriTrypDB:C3747_19g121"/>
<protein>
    <recommendedName>
        <fullName evidence="4">Macrocin-O-methyltransferase domain-containing protein</fullName>
    </recommendedName>
</protein>
<dbReference type="VEuPathDB" id="TriTrypDB:C4B63_310g12"/>
<accession>A0A2V2VN93</accession>
<dbReference type="SUPFAM" id="SSF53335">
    <property type="entry name" value="S-adenosyl-L-methionine-dependent methyltransferases"/>
    <property type="match status" value="1"/>
</dbReference>
<sequence>MFCRSFWHRNVAGVMAAIKAGKHKETLLELNETKRLRKNAKDVDYCRALCFLLGEHDALHARQALLEELRYFPENTAARMLLYDINGRVRSSLLPPVEVTKREPLFALLCDALLDHTMLTWTRLYGLYRLAKEVCCRDQKGVLMECGVAGGGSVVLLAVVAAHYGGHSRKVYALDTFDGMPDPTTSDILKDLRTPAGATSWGSGTCSALQDNVRRLAKNFGVEKQLVVVPGMFQETMPGVVKEIHPEGIAMMHLDADWYESTKCALELAWPMVTKGGVVQVDDYNYWDGCRKAVDEFIQSRALGGLHESLQIQPVDGNAVYFTKK</sequence>
<dbReference type="InterPro" id="IPR008884">
    <property type="entry name" value="TylF_MeTrfase"/>
</dbReference>
<dbReference type="EMBL" id="PRFA01000014">
    <property type="protein sequence ID" value="PWU97790.1"/>
    <property type="molecule type" value="Genomic_DNA"/>
</dbReference>
<comment type="caution">
    <text evidence="2">The sequence shown here is derived from an EMBL/GenBank/DDBJ whole genome shotgun (WGS) entry which is preliminary data.</text>
</comment>
<dbReference type="VEuPathDB" id="TriTrypDB:ECC02_000555"/>
<evidence type="ECO:0008006" key="4">
    <source>
        <dbReference type="Google" id="ProtNLM"/>
    </source>
</evidence>
<evidence type="ECO:0000313" key="2">
    <source>
        <dbReference type="EMBL" id="PWU97790.1"/>
    </source>
</evidence>
<evidence type="ECO:0000313" key="3">
    <source>
        <dbReference type="Proteomes" id="UP000246121"/>
    </source>
</evidence>